<feature type="transmembrane region" description="Helical" evidence="8">
    <location>
        <begin position="30"/>
        <end position="51"/>
    </location>
</feature>
<feature type="transmembrane region" description="Helical" evidence="8">
    <location>
        <begin position="244"/>
        <end position="265"/>
    </location>
</feature>
<comment type="subcellular location">
    <subcellularLocation>
        <location evidence="1">Cell membrane</location>
        <topology evidence="1">Multi-pass membrane protein</topology>
    </subcellularLocation>
    <subcellularLocation>
        <location evidence="7">Membrane</location>
        <topology evidence="7">Multi-pass membrane protein</topology>
    </subcellularLocation>
</comment>
<evidence type="ECO:0000313" key="10">
    <source>
        <dbReference type="EMBL" id="UQX09875.1"/>
    </source>
</evidence>
<evidence type="ECO:0000256" key="3">
    <source>
        <dbReference type="ARBA" id="ARBA00022692"/>
    </source>
</evidence>
<proteinExistence type="predicted"/>
<dbReference type="Pfam" id="PF00361">
    <property type="entry name" value="Proton_antipo_M"/>
    <property type="match status" value="1"/>
</dbReference>
<evidence type="ECO:0000256" key="2">
    <source>
        <dbReference type="ARBA" id="ARBA00022475"/>
    </source>
</evidence>
<name>A0ABY4QFV4_9MYCO</name>
<accession>A0ABY4QFV4</accession>
<sequence>MISLVLAPIVLPWLAGLAYAAVGWQRRTAWLGALAAAGALASGIALAVVVIRTHPRTGLGGLLRADALSAYMVIVIGAIALLAMAASPAYLADEFASGHTDARAARRYGILTQAFIATMNTAVLAASVGVLWAAIEATTIVTAFLVGHQHTRGSVEAAWKYVVICSVGIALAFLGIVLLNYAAVHTGLLAAHAMDWTSLTANAHALDPGVTRIAVALLVLGFGTKTGLVPMHAWLPDAHSQAPAPVSALMSGVLLSVAFYAILRVKAISDAALGGGFARTLLLIVALASITLAAALLLAQRDYKRMLAYHSIEHMGLIALGAAAGTQLAIAAVLLHILGHGLAKAVLFLSSGHLHLALGSTQIHAVRDLAGRAPLLAGTFGVGLLALLGLPPFSLFASELGMFRAGFAAGLGWAVTLALASILVIFAAVAAHAGDMLLGSHDQPPAATAVPLRLPSTAAAALITGLGVCAVLGITSWPLRALLHAAALAAGGT</sequence>
<feature type="transmembrane region" description="Helical" evidence="8">
    <location>
        <begin position="158"/>
        <end position="179"/>
    </location>
</feature>
<reference evidence="10" key="1">
    <citation type="submission" date="2022-05" db="EMBL/GenBank/DDBJ databases">
        <title>A methanotrophic Mycobacterium dominates a cave microbial ecosystem.</title>
        <authorList>
            <person name="Van Spanning R.J.M."/>
            <person name="Guan Q."/>
            <person name="Melkonian C."/>
            <person name="Gallant J."/>
            <person name="Polerecky L."/>
            <person name="Flot J.-F."/>
            <person name="Brandt B.W."/>
            <person name="Braster M."/>
            <person name="Iturbe Espinoza P."/>
            <person name="Aerts J."/>
            <person name="Meima-Franke M."/>
            <person name="Piersma S.R."/>
            <person name="Bunduc C."/>
            <person name="Ummels R."/>
            <person name="Pain A."/>
            <person name="Fleming E.J."/>
            <person name="van der Wel N."/>
            <person name="Gherman V.D."/>
            <person name="Sarbu S.M."/>
            <person name="Bodelier P.L.E."/>
            <person name="Bitter W."/>
        </authorList>
    </citation>
    <scope>NUCLEOTIDE SEQUENCE</scope>
    <source>
        <strain evidence="10">Sulfur Cave</strain>
    </source>
</reference>
<keyword evidence="4 8" id="KW-1133">Transmembrane helix</keyword>
<protein>
    <submittedName>
        <fullName evidence="10">Hydrogenase</fullName>
    </submittedName>
</protein>
<feature type="transmembrane region" description="Helical" evidence="8">
    <location>
        <begin position="375"/>
        <end position="396"/>
    </location>
</feature>
<feature type="transmembrane region" description="Helical" evidence="8">
    <location>
        <begin position="277"/>
        <end position="298"/>
    </location>
</feature>
<organism evidence="10 11">
    <name type="scientific">Candidatus Mycobacterium methanotrophicum</name>
    <dbReference type="NCBI Taxonomy" id="2943498"/>
    <lineage>
        <taxon>Bacteria</taxon>
        <taxon>Bacillati</taxon>
        <taxon>Actinomycetota</taxon>
        <taxon>Actinomycetes</taxon>
        <taxon>Mycobacteriales</taxon>
        <taxon>Mycobacteriaceae</taxon>
        <taxon>Mycobacterium</taxon>
    </lineage>
</organism>
<feature type="transmembrane region" description="Helical" evidence="8">
    <location>
        <begin position="408"/>
        <end position="434"/>
    </location>
</feature>
<evidence type="ECO:0000256" key="6">
    <source>
        <dbReference type="ARBA" id="ARBA00023136"/>
    </source>
</evidence>
<keyword evidence="6 8" id="KW-0472">Membrane</keyword>
<dbReference type="Proteomes" id="UP001056610">
    <property type="component" value="Chromosome"/>
</dbReference>
<dbReference type="EMBL" id="CP097320">
    <property type="protein sequence ID" value="UQX09875.1"/>
    <property type="molecule type" value="Genomic_DNA"/>
</dbReference>
<evidence type="ECO:0000256" key="1">
    <source>
        <dbReference type="ARBA" id="ARBA00004651"/>
    </source>
</evidence>
<feature type="transmembrane region" description="Helical" evidence="8">
    <location>
        <begin position="71"/>
        <end position="91"/>
    </location>
</feature>
<feature type="transmembrane region" description="Helical" evidence="8">
    <location>
        <begin position="318"/>
        <end position="338"/>
    </location>
</feature>
<evidence type="ECO:0000256" key="8">
    <source>
        <dbReference type="SAM" id="Phobius"/>
    </source>
</evidence>
<feature type="domain" description="NADH:quinone oxidoreductase/Mrp antiporter transmembrane" evidence="9">
    <location>
        <begin position="128"/>
        <end position="421"/>
    </location>
</feature>
<evidence type="ECO:0000313" key="11">
    <source>
        <dbReference type="Proteomes" id="UP001056610"/>
    </source>
</evidence>
<keyword evidence="3 7" id="KW-0812">Transmembrane</keyword>
<dbReference type="InterPro" id="IPR001750">
    <property type="entry name" value="ND/Mrp_TM"/>
</dbReference>
<feature type="transmembrane region" description="Helical" evidence="8">
    <location>
        <begin position="454"/>
        <end position="474"/>
    </location>
</feature>
<dbReference type="InterPro" id="IPR052175">
    <property type="entry name" value="ComplexI-like_HydComp"/>
</dbReference>
<keyword evidence="5" id="KW-0560">Oxidoreductase</keyword>
<evidence type="ECO:0000256" key="4">
    <source>
        <dbReference type="ARBA" id="ARBA00022989"/>
    </source>
</evidence>
<evidence type="ECO:0000259" key="9">
    <source>
        <dbReference type="Pfam" id="PF00361"/>
    </source>
</evidence>
<dbReference type="PANTHER" id="PTHR42682">
    <property type="entry name" value="HYDROGENASE-4 COMPONENT F"/>
    <property type="match status" value="1"/>
</dbReference>
<keyword evidence="2" id="KW-1003">Cell membrane</keyword>
<gene>
    <name evidence="10" type="ORF">M5I08_16640</name>
</gene>
<keyword evidence="11" id="KW-1185">Reference proteome</keyword>
<evidence type="ECO:0000256" key="7">
    <source>
        <dbReference type="RuleBase" id="RU000320"/>
    </source>
</evidence>
<dbReference type="PANTHER" id="PTHR42682:SF5">
    <property type="entry name" value="HYDROGENASE-4 COMPONENT F"/>
    <property type="match status" value="1"/>
</dbReference>
<dbReference type="RefSeq" id="WP_219068001.1">
    <property type="nucleotide sequence ID" value="NZ_CAJUXY010000028.1"/>
</dbReference>
<evidence type="ECO:0000256" key="5">
    <source>
        <dbReference type="ARBA" id="ARBA00023002"/>
    </source>
</evidence>